<evidence type="ECO:0000256" key="1">
    <source>
        <dbReference type="SAM" id="Phobius"/>
    </source>
</evidence>
<keyword evidence="1" id="KW-1133">Transmembrane helix</keyword>
<organism evidence="2 3">
    <name type="scientific">Halobacillus dabanensis</name>
    <dbReference type="NCBI Taxonomy" id="240302"/>
    <lineage>
        <taxon>Bacteria</taxon>
        <taxon>Bacillati</taxon>
        <taxon>Bacillota</taxon>
        <taxon>Bacilli</taxon>
        <taxon>Bacillales</taxon>
        <taxon>Bacillaceae</taxon>
        <taxon>Halobacillus</taxon>
    </lineage>
</organism>
<evidence type="ECO:0000313" key="2">
    <source>
        <dbReference type="EMBL" id="SFJ74562.1"/>
    </source>
</evidence>
<accession>A0A1I3TVA2</accession>
<sequence>MEQNETTKGNGLALLPFGVFILLFIGSGILTGDFYQMPVLVAIFAAILIALFMNRKTDFQTKLRQLTEGGRTFKHHLDGHYLPFSRRFLHSG</sequence>
<dbReference type="Proteomes" id="UP000183557">
    <property type="component" value="Unassembled WGS sequence"/>
</dbReference>
<name>A0A1I3TVA2_HALDA</name>
<feature type="transmembrane region" description="Helical" evidence="1">
    <location>
        <begin position="35"/>
        <end position="54"/>
    </location>
</feature>
<evidence type="ECO:0000313" key="3">
    <source>
        <dbReference type="Proteomes" id="UP000183557"/>
    </source>
</evidence>
<feature type="transmembrane region" description="Helical" evidence="1">
    <location>
        <begin position="12"/>
        <end position="29"/>
    </location>
</feature>
<keyword evidence="1" id="KW-0472">Membrane</keyword>
<gene>
    <name evidence="2" type="ORF">SAMN04487936_10413</name>
</gene>
<proteinExistence type="predicted"/>
<reference evidence="3" key="1">
    <citation type="submission" date="2016-10" db="EMBL/GenBank/DDBJ databases">
        <authorList>
            <person name="Varghese N."/>
            <person name="Submissions S."/>
        </authorList>
    </citation>
    <scope>NUCLEOTIDE SEQUENCE [LARGE SCALE GENOMIC DNA]</scope>
    <source>
        <strain evidence="3">CGMCC 1.3704</strain>
    </source>
</reference>
<dbReference type="AlphaFoldDB" id="A0A1I3TVA2"/>
<protein>
    <submittedName>
        <fullName evidence="2">Uncharacterized protein</fullName>
    </submittedName>
</protein>
<keyword evidence="1" id="KW-0812">Transmembrane</keyword>
<keyword evidence="3" id="KW-1185">Reference proteome</keyword>
<dbReference type="EMBL" id="FOSB01000004">
    <property type="protein sequence ID" value="SFJ74562.1"/>
    <property type="molecule type" value="Genomic_DNA"/>
</dbReference>